<reference evidence="1 2" key="1">
    <citation type="submission" date="2019-04" db="EMBL/GenBank/DDBJ databases">
        <title>Draft genome of the big-headed turtle Platysternon megacephalum.</title>
        <authorList>
            <person name="Gong S."/>
        </authorList>
    </citation>
    <scope>NUCLEOTIDE SEQUENCE [LARGE SCALE GENOMIC DNA]</scope>
    <source>
        <strain evidence="1">DO16091913</strain>
        <tissue evidence="1">Muscle</tissue>
    </source>
</reference>
<organism evidence="1 2">
    <name type="scientific">Platysternon megacephalum</name>
    <name type="common">big-headed turtle</name>
    <dbReference type="NCBI Taxonomy" id="55544"/>
    <lineage>
        <taxon>Eukaryota</taxon>
        <taxon>Metazoa</taxon>
        <taxon>Chordata</taxon>
        <taxon>Craniata</taxon>
        <taxon>Vertebrata</taxon>
        <taxon>Euteleostomi</taxon>
        <taxon>Archelosauria</taxon>
        <taxon>Testudinata</taxon>
        <taxon>Testudines</taxon>
        <taxon>Cryptodira</taxon>
        <taxon>Durocryptodira</taxon>
        <taxon>Testudinoidea</taxon>
        <taxon>Platysternidae</taxon>
        <taxon>Platysternon</taxon>
    </lineage>
</organism>
<name>A0A4D9E0U9_9SAUR</name>
<accession>A0A4D9E0U9</accession>
<dbReference type="Proteomes" id="UP000297703">
    <property type="component" value="Unassembled WGS sequence"/>
</dbReference>
<reference evidence="1 2" key="2">
    <citation type="submission" date="2019-04" db="EMBL/GenBank/DDBJ databases">
        <title>The genome sequence of big-headed turtle.</title>
        <authorList>
            <person name="Gong S."/>
        </authorList>
    </citation>
    <scope>NUCLEOTIDE SEQUENCE [LARGE SCALE GENOMIC DNA]</scope>
    <source>
        <strain evidence="1">DO16091913</strain>
        <tissue evidence="1">Muscle</tissue>
    </source>
</reference>
<evidence type="ECO:0000313" key="1">
    <source>
        <dbReference type="EMBL" id="TFK01872.1"/>
    </source>
</evidence>
<sequence>MGRRLPAAVFSITVLRRRSQWGRASPRVVFQNGCPCGLELSVRVLGPSSSGPQGAGPGGPQKQLEGFRRGYTWCPSTSPHGAAELVLNFRQVSSRSCDPGVDRGALLPLRMGVEVNGRCGGEKLAISDQGLSNHSFPLHPPASPGLRRAVTPLPWFLKGPWEAEETLSLLSP</sequence>
<evidence type="ECO:0000313" key="2">
    <source>
        <dbReference type="Proteomes" id="UP000297703"/>
    </source>
</evidence>
<keyword evidence="2" id="KW-1185">Reference proteome</keyword>
<protein>
    <submittedName>
        <fullName evidence="1">Specifically androgen-regulated protein</fullName>
    </submittedName>
</protein>
<proteinExistence type="predicted"/>
<dbReference type="AlphaFoldDB" id="A0A4D9E0U9"/>
<comment type="caution">
    <text evidence="1">The sequence shown here is derived from an EMBL/GenBank/DDBJ whole genome shotgun (WGS) entry which is preliminary data.</text>
</comment>
<gene>
    <name evidence="1" type="ORF">DR999_PMT15886</name>
</gene>
<dbReference type="EMBL" id="QXTE01000207">
    <property type="protein sequence ID" value="TFK01872.1"/>
    <property type="molecule type" value="Genomic_DNA"/>
</dbReference>